<dbReference type="EnsemblMetazoa" id="ISCW012692-RA">
    <property type="protein sequence ID" value="ISCW012692-PA"/>
    <property type="gene ID" value="ISCW012692"/>
</dbReference>
<dbReference type="VEuPathDB" id="VectorBase:ISCI012692"/>
<name>B7QGG4_IXOSC</name>
<dbReference type="EMBL" id="DS931435">
    <property type="protein sequence ID" value="EEC17936.1"/>
    <property type="molecule type" value="Genomic_DNA"/>
</dbReference>
<protein>
    <submittedName>
        <fullName evidence="1 2">Uncharacterized protein</fullName>
    </submittedName>
</protein>
<evidence type="ECO:0000313" key="2">
    <source>
        <dbReference type="EnsemblMetazoa" id="ISCW012692-PA"/>
    </source>
</evidence>
<evidence type="ECO:0000313" key="3">
    <source>
        <dbReference type="Proteomes" id="UP000001555"/>
    </source>
</evidence>
<proteinExistence type="predicted"/>
<dbReference type="VEuPathDB" id="VectorBase:ISCW012692"/>
<dbReference type="HOGENOM" id="CLU_2657249_0_0_1"/>
<dbReference type="InParanoid" id="B7QGG4"/>
<dbReference type="AlphaFoldDB" id="B7QGG4"/>
<evidence type="ECO:0000313" key="1">
    <source>
        <dbReference type="EMBL" id="EEC17936.1"/>
    </source>
</evidence>
<keyword evidence="3" id="KW-1185">Reference proteome</keyword>
<reference evidence="1 3" key="1">
    <citation type="submission" date="2008-03" db="EMBL/GenBank/DDBJ databases">
        <title>Annotation of Ixodes scapularis.</title>
        <authorList>
            <consortium name="Ixodes scapularis Genome Project Consortium"/>
            <person name="Caler E."/>
            <person name="Hannick L.I."/>
            <person name="Bidwell S."/>
            <person name="Joardar V."/>
            <person name="Thiagarajan M."/>
            <person name="Amedeo P."/>
            <person name="Galinsky K.J."/>
            <person name="Schobel S."/>
            <person name="Inman J."/>
            <person name="Hostetler J."/>
            <person name="Miller J."/>
            <person name="Hammond M."/>
            <person name="Megy K."/>
            <person name="Lawson D."/>
            <person name="Kodira C."/>
            <person name="Sutton G."/>
            <person name="Meyer J."/>
            <person name="Hill C.A."/>
            <person name="Birren B."/>
            <person name="Nene V."/>
            <person name="Collins F."/>
            <person name="Alarcon-Chaidez F."/>
            <person name="Wikel S."/>
            <person name="Strausberg R."/>
        </authorList>
    </citation>
    <scope>NUCLEOTIDE SEQUENCE [LARGE SCALE GENOMIC DNA]</scope>
    <source>
        <strain evidence="3">Wikel</strain>
        <strain evidence="1">Wikel colony</strain>
    </source>
</reference>
<reference evidence="2" key="2">
    <citation type="submission" date="2020-05" db="UniProtKB">
        <authorList>
            <consortium name="EnsemblMetazoa"/>
        </authorList>
    </citation>
    <scope>IDENTIFICATION</scope>
    <source>
        <strain evidence="2">wikel</strain>
    </source>
</reference>
<organism>
    <name type="scientific">Ixodes scapularis</name>
    <name type="common">Black-legged tick</name>
    <name type="synonym">Deer tick</name>
    <dbReference type="NCBI Taxonomy" id="6945"/>
    <lineage>
        <taxon>Eukaryota</taxon>
        <taxon>Metazoa</taxon>
        <taxon>Ecdysozoa</taxon>
        <taxon>Arthropoda</taxon>
        <taxon>Chelicerata</taxon>
        <taxon>Arachnida</taxon>
        <taxon>Acari</taxon>
        <taxon>Parasitiformes</taxon>
        <taxon>Ixodida</taxon>
        <taxon>Ixodoidea</taxon>
        <taxon>Ixodidae</taxon>
        <taxon>Ixodinae</taxon>
        <taxon>Ixodes</taxon>
    </lineage>
</organism>
<dbReference type="EMBL" id="ABJB010418014">
    <property type="status" value="NOT_ANNOTATED_CDS"/>
    <property type="molecule type" value="Genomic_DNA"/>
</dbReference>
<accession>B7QGG4</accession>
<dbReference type="PaxDb" id="6945-B7QGG4"/>
<sequence>MRAALLSCKCFTNFCRSLENKSDSGTHSARRLSLPLLPPCFLQSRTAQEIQGVPHLLKWKAHSAFHFLPLDFPPPG</sequence>
<gene>
    <name evidence="1" type="ORF">IscW_ISCW012692</name>
</gene>
<dbReference type="Proteomes" id="UP000001555">
    <property type="component" value="Unassembled WGS sequence"/>
</dbReference>